<protein>
    <submittedName>
        <fullName evidence="2">PE family protein</fullName>
    </submittedName>
</protein>
<proteinExistence type="predicted"/>
<reference evidence="2 3" key="1">
    <citation type="submission" date="2017-02" db="EMBL/GenBank/DDBJ databases">
        <title>Complete genome sequences of Mycobacterium kansasii strains isolated from rhesus macaques.</title>
        <authorList>
            <person name="Panda A."/>
            <person name="Nagaraj S."/>
            <person name="Zhao X."/>
            <person name="Tettelin H."/>
            <person name="Detolla L.J."/>
        </authorList>
    </citation>
    <scope>NUCLEOTIDE SEQUENCE [LARGE SCALE GENOMIC DNA]</scope>
    <source>
        <strain evidence="2 3">11-3813</strain>
    </source>
</reference>
<evidence type="ECO:0000313" key="3">
    <source>
        <dbReference type="Proteomes" id="UP000189229"/>
    </source>
</evidence>
<dbReference type="FunFam" id="1.10.287.850:FF:000001">
    <property type="entry name" value="PE_PGRS39"/>
    <property type="match status" value="1"/>
</dbReference>
<name>A0A1V3X9P3_MYCKA</name>
<comment type="caution">
    <text evidence="2">The sequence shown here is derived from an EMBL/GenBank/DDBJ whole genome shotgun (WGS) entry which is preliminary data.</text>
</comment>
<sequence>MSFVIAAPDTVAAAASDLATIGSTIGAATAAAATPTTNLLAAAEDEVSAAIAAFFGAHAQSYQTLSAQAQAFHQQFVRALGMGAASYASAEAANVSPLQQLLNAINAPVQNLTGRPLIGNGANGAPGTGQNGGDAGWLIGNGGAGGSGGMSGSGTGLPGGNGGPAGCCSAPAAPAAPADIRQPTLTVAPAEWAGPAGCSSVPAAPAGGRLRRGYRRYRRPGRTAVRQWRRRRHRRVG</sequence>
<dbReference type="Gene3D" id="1.10.287.850">
    <property type="entry name" value="HP0062-like domain"/>
    <property type="match status" value="1"/>
</dbReference>
<gene>
    <name evidence="2" type="ORF">BZL30_3351</name>
</gene>
<dbReference type="SUPFAM" id="SSF140459">
    <property type="entry name" value="PE/PPE dimer-like"/>
    <property type="match status" value="1"/>
</dbReference>
<dbReference type="Pfam" id="PF00934">
    <property type="entry name" value="PE"/>
    <property type="match status" value="1"/>
</dbReference>
<dbReference type="InterPro" id="IPR000084">
    <property type="entry name" value="PE-PGRS_N"/>
</dbReference>
<dbReference type="EMBL" id="MVBM01000003">
    <property type="protein sequence ID" value="OOK75847.1"/>
    <property type="molecule type" value="Genomic_DNA"/>
</dbReference>
<accession>A0A1V3X9P3</accession>
<organism evidence="2 3">
    <name type="scientific">Mycobacterium kansasii</name>
    <dbReference type="NCBI Taxonomy" id="1768"/>
    <lineage>
        <taxon>Bacteria</taxon>
        <taxon>Bacillati</taxon>
        <taxon>Actinomycetota</taxon>
        <taxon>Actinomycetes</taxon>
        <taxon>Mycobacteriales</taxon>
        <taxon>Mycobacteriaceae</taxon>
        <taxon>Mycobacterium</taxon>
    </lineage>
</organism>
<dbReference type="InterPro" id="IPR038332">
    <property type="entry name" value="PPE_sf"/>
</dbReference>
<dbReference type="AlphaFoldDB" id="A0A1V3X9P3"/>
<evidence type="ECO:0000259" key="1">
    <source>
        <dbReference type="Pfam" id="PF00934"/>
    </source>
</evidence>
<dbReference type="Proteomes" id="UP000189229">
    <property type="component" value="Unassembled WGS sequence"/>
</dbReference>
<evidence type="ECO:0000313" key="2">
    <source>
        <dbReference type="EMBL" id="OOK75847.1"/>
    </source>
</evidence>
<feature type="domain" description="PE" evidence="1">
    <location>
        <begin position="4"/>
        <end position="94"/>
    </location>
</feature>